<gene>
    <name evidence="3" type="ORF">QGN29_06130</name>
</gene>
<name>A0AA52HBN9_9PROT</name>
<dbReference type="PROSITE" id="PS01148">
    <property type="entry name" value="UPF0033"/>
    <property type="match status" value="1"/>
</dbReference>
<dbReference type="CDD" id="cd00291">
    <property type="entry name" value="SirA_YedF_YeeD"/>
    <property type="match status" value="1"/>
</dbReference>
<dbReference type="KEGG" id="tmk:QGN29_06130"/>
<evidence type="ECO:0000313" key="4">
    <source>
        <dbReference type="Proteomes" id="UP001268683"/>
    </source>
</evidence>
<sequence length="76" mass="8459">MRAESISYELNARGMRCPMPVLRLRRKLAEMQSGDTILIYFDDPNAAKDIPAFCVESGHSLIEIDEKLGCATVAKT</sequence>
<dbReference type="InterPro" id="IPR036868">
    <property type="entry name" value="TusA-like_sf"/>
</dbReference>
<comment type="similarity">
    <text evidence="1">Belongs to the sulfur carrier protein TusA family.</text>
</comment>
<evidence type="ECO:0000259" key="2">
    <source>
        <dbReference type="PROSITE" id="PS01148"/>
    </source>
</evidence>
<reference evidence="3" key="1">
    <citation type="submission" date="2023-04" db="EMBL/GenBank/DDBJ databases">
        <title>Complete genome sequence of Temperatibacter marinus.</title>
        <authorList>
            <person name="Rong J.-C."/>
            <person name="Yi M.-L."/>
            <person name="Zhao Q."/>
        </authorList>
    </citation>
    <scope>NUCLEOTIDE SEQUENCE</scope>
    <source>
        <strain evidence="3">NBRC 110045</strain>
    </source>
</reference>
<evidence type="ECO:0000256" key="1">
    <source>
        <dbReference type="ARBA" id="ARBA00008984"/>
    </source>
</evidence>
<proteinExistence type="inferred from homology"/>
<dbReference type="AlphaFoldDB" id="A0AA52HBN9"/>
<dbReference type="Pfam" id="PF01206">
    <property type="entry name" value="TusA"/>
    <property type="match status" value="1"/>
</dbReference>
<dbReference type="Gene3D" id="3.30.110.40">
    <property type="entry name" value="TusA-like domain"/>
    <property type="match status" value="1"/>
</dbReference>
<dbReference type="Proteomes" id="UP001268683">
    <property type="component" value="Chromosome"/>
</dbReference>
<feature type="domain" description="UPF0033" evidence="2">
    <location>
        <begin position="10"/>
        <end position="34"/>
    </location>
</feature>
<dbReference type="InterPro" id="IPR001455">
    <property type="entry name" value="TusA-like"/>
</dbReference>
<dbReference type="PANTHER" id="PTHR33279:SF6">
    <property type="entry name" value="SULFUR CARRIER PROTEIN YEDF-RELATED"/>
    <property type="match status" value="1"/>
</dbReference>
<dbReference type="SUPFAM" id="SSF64307">
    <property type="entry name" value="SirA-like"/>
    <property type="match status" value="1"/>
</dbReference>
<protein>
    <submittedName>
        <fullName evidence="3">Sulfurtransferase TusA family protein</fullName>
    </submittedName>
</protein>
<keyword evidence="4" id="KW-1185">Reference proteome</keyword>
<dbReference type="PANTHER" id="PTHR33279">
    <property type="entry name" value="SULFUR CARRIER PROTEIN YEDF-RELATED"/>
    <property type="match status" value="1"/>
</dbReference>
<organism evidence="3 4">
    <name type="scientific">Temperatibacter marinus</name>
    <dbReference type="NCBI Taxonomy" id="1456591"/>
    <lineage>
        <taxon>Bacteria</taxon>
        <taxon>Pseudomonadati</taxon>
        <taxon>Pseudomonadota</taxon>
        <taxon>Alphaproteobacteria</taxon>
        <taxon>Kordiimonadales</taxon>
        <taxon>Temperatibacteraceae</taxon>
        <taxon>Temperatibacter</taxon>
    </lineage>
</organism>
<dbReference type="EMBL" id="CP123872">
    <property type="protein sequence ID" value="WND03950.1"/>
    <property type="molecule type" value="Genomic_DNA"/>
</dbReference>
<dbReference type="RefSeq" id="WP_310799815.1">
    <property type="nucleotide sequence ID" value="NZ_CP123872.1"/>
</dbReference>
<accession>A0AA52HBN9</accession>
<evidence type="ECO:0000313" key="3">
    <source>
        <dbReference type="EMBL" id="WND03950.1"/>
    </source>
</evidence>